<evidence type="ECO:0000256" key="3">
    <source>
        <dbReference type="ARBA" id="ARBA00022692"/>
    </source>
</evidence>
<dbReference type="GO" id="GO:0005886">
    <property type="term" value="C:plasma membrane"/>
    <property type="evidence" value="ECO:0007669"/>
    <property type="project" value="UniProtKB-SubCell"/>
</dbReference>
<feature type="domain" description="ABC3 transporter permease C-terminal" evidence="8">
    <location>
        <begin position="275"/>
        <end position="387"/>
    </location>
</feature>
<evidence type="ECO:0000313" key="11">
    <source>
        <dbReference type="Proteomes" id="UP000824250"/>
    </source>
</evidence>
<dbReference type="Pfam" id="PF02687">
    <property type="entry name" value="FtsX"/>
    <property type="match status" value="1"/>
</dbReference>
<comment type="caution">
    <text evidence="10">The sequence shown here is derived from an EMBL/GenBank/DDBJ whole genome shotgun (WGS) entry which is preliminary data.</text>
</comment>
<dbReference type="EMBL" id="DVGC01000023">
    <property type="protein sequence ID" value="HIR05087.1"/>
    <property type="molecule type" value="Genomic_DNA"/>
</dbReference>
<evidence type="ECO:0000256" key="2">
    <source>
        <dbReference type="ARBA" id="ARBA00022475"/>
    </source>
</evidence>
<sequence>MLQSFKMALKSIWGNKMRSFLTMLGIIIGVGSVIILVSIVNGYMSYMVESFTSMGVNRITVSYIALPSRSIDVDDFYDFYEEHSDLYQQMTPVVSVSATVKNGSDTMDATSVGGYSEEYLDIMGYEIESGRNLLYSDMASRQKVALIGDFVATELYGSAESAVGSTIKLNGDAYTIIGVVERQTEDDADYDDGCDDDFVWIPYSRAVKLSRNADITSYTFTSWDTDDTDSCTETLEDFLYEHLMDEDLYDVTAMSSLLDSLNEQIGMMSMMLGGIAGISLLVAGVGVMNIMLVSVTERTREIGIRKALGAKRRVILQQFIIEAAVTSTIGGIIGIILGALCSTGIGSLIGIEAPPTMSAVLVSFSVSVGIGLIFGYMPASRASRLNPIDALRSE</sequence>
<evidence type="ECO:0000256" key="7">
    <source>
        <dbReference type="SAM" id="Phobius"/>
    </source>
</evidence>
<comment type="similarity">
    <text evidence="6">Belongs to the ABC-4 integral membrane protein family.</text>
</comment>
<evidence type="ECO:0000259" key="8">
    <source>
        <dbReference type="Pfam" id="PF02687"/>
    </source>
</evidence>
<feature type="transmembrane region" description="Helical" evidence="7">
    <location>
        <begin position="20"/>
        <end position="44"/>
    </location>
</feature>
<keyword evidence="5 7" id="KW-0472">Membrane</keyword>
<feature type="transmembrane region" description="Helical" evidence="7">
    <location>
        <begin position="265"/>
        <end position="293"/>
    </location>
</feature>
<evidence type="ECO:0000256" key="5">
    <source>
        <dbReference type="ARBA" id="ARBA00023136"/>
    </source>
</evidence>
<accession>A0A9D1D4U9</accession>
<evidence type="ECO:0000259" key="9">
    <source>
        <dbReference type="Pfam" id="PF12704"/>
    </source>
</evidence>
<feature type="transmembrane region" description="Helical" evidence="7">
    <location>
        <begin position="357"/>
        <end position="377"/>
    </location>
</feature>
<gene>
    <name evidence="10" type="ORF">IAB28_03870</name>
</gene>
<evidence type="ECO:0000256" key="6">
    <source>
        <dbReference type="ARBA" id="ARBA00038076"/>
    </source>
</evidence>
<dbReference type="Pfam" id="PF12704">
    <property type="entry name" value="MacB_PCD"/>
    <property type="match status" value="1"/>
</dbReference>
<dbReference type="GO" id="GO:0022857">
    <property type="term" value="F:transmembrane transporter activity"/>
    <property type="evidence" value="ECO:0007669"/>
    <property type="project" value="TreeGrafter"/>
</dbReference>
<proteinExistence type="inferred from homology"/>
<dbReference type="PANTHER" id="PTHR30572:SF4">
    <property type="entry name" value="ABC TRANSPORTER PERMEASE YTRF"/>
    <property type="match status" value="1"/>
</dbReference>
<organism evidence="10 11">
    <name type="scientific">Candidatus Copromonas faecavium</name>
    <name type="common">nom. illeg.</name>
    <dbReference type="NCBI Taxonomy" id="2840740"/>
    <lineage>
        <taxon>Bacteria</taxon>
        <taxon>Bacillati</taxon>
        <taxon>Bacillota</taxon>
        <taxon>Clostridia</taxon>
        <taxon>Lachnospirales</taxon>
        <taxon>Lachnospiraceae</taxon>
        <taxon>Candidatus Copromonas (nom. illeg.)</taxon>
    </lineage>
</organism>
<keyword evidence="2" id="KW-1003">Cell membrane</keyword>
<dbReference type="InterPro" id="IPR003838">
    <property type="entry name" value="ABC3_permease_C"/>
</dbReference>
<keyword evidence="4 7" id="KW-1133">Transmembrane helix</keyword>
<reference evidence="10" key="2">
    <citation type="journal article" date="2021" name="PeerJ">
        <title>Extensive microbial diversity within the chicken gut microbiome revealed by metagenomics and culture.</title>
        <authorList>
            <person name="Gilroy R."/>
            <person name="Ravi A."/>
            <person name="Getino M."/>
            <person name="Pursley I."/>
            <person name="Horton D.L."/>
            <person name="Alikhan N.F."/>
            <person name="Baker D."/>
            <person name="Gharbi K."/>
            <person name="Hall N."/>
            <person name="Watson M."/>
            <person name="Adriaenssens E.M."/>
            <person name="Foster-Nyarko E."/>
            <person name="Jarju S."/>
            <person name="Secka A."/>
            <person name="Antonio M."/>
            <person name="Oren A."/>
            <person name="Chaudhuri R.R."/>
            <person name="La Ragione R."/>
            <person name="Hildebrand F."/>
            <person name="Pallen M.J."/>
        </authorList>
    </citation>
    <scope>NUCLEOTIDE SEQUENCE</scope>
    <source>
        <strain evidence="10">CHK180-2868</strain>
    </source>
</reference>
<comment type="subcellular location">
    <subcellularLocation>
        <location evidence="1">Cell membrane</location>
        <topology evidence="1">Multi-pass membrane protein</topology>
    </subcellularLocation>
</comment>
<keyword evidence="3 7" id="KW-0812">Transmembrane</keyword>
<evidence type="ECO:0000256" key="1">
    <source>
        <dbReference type="ARBA" id="ARBA00004651"/>
    </source>
</evidence>
<dbReference type="Proteomes" id="UP000824250">
    <property type="component" value="Unassembled WGS sequence"/>
</dbReference>
<evidence type="ECO:0000313" key="10">
    <source>
        <dbReference type="EMBL" id="HIR05087.1"/>
    </source>
</evidence>
<dbReference type="PANTHER" id="PTHR30572">
    <property type="entry name" value="MEMBRANE COMPONENT OF TRANSPORTER-RELATED"/>
    <property type="match status" value="1"/>
</dbReference>
<evidence type="ECO:0000256" key="4">
    <source>
        <dbReference type="ARBA" id="ARBA00022989"/>
    </source>
</evidence>
<feature type="transmembrane region" description="Helical" evidence="7">
    <location>
        <begin position="314"/>
        <end position="337"/>
    </location>
</feature>
<protein>
    <submittedName>
        <fullName evidence="10">ABC transporter permease</fullName>
    </submittedName>
</protein>
<dbReference type="AlphaFoldDB" id="A0A9D1D4U9"/>
<reference evidence="10" key="1">
    <citation type="submission" date="2020-10" db="EMBL/GenBank/DDBJ databases">
        <authorList>
            <person name="Gilroy R."/>
        </authorList>
    </citation>
    <scope>NUCLEOTIDE SEQUENCE</scope>
    <source>
        <strain evidence="10">CHK180-2868</strain>
    </source>
</reference>
<dbReference type="InterPro" id="IPR050250">
    <property type="entry name" value="Macrolide_Exporter_MacB"/>
</dbReference>
<feature type="domain" description="MacB-like periplasmic core" evidence="9">
    <location>
        <begin position="19"/>
        <end position="220"/>
    </location>
</feature>
<name>A0A9D1D4U9_9FIRM</name>
<dbReference type="InterPro" id="IPR025857">
    <property type="entry name" value="MacB_PCD"/>
</dbReference>